<dbReference type="OrthoDB" id="570356at2"/>
<dbReference type="InterPro" id="IPR027417">
    <property type="entry name" value="P-loop_NTPase"/>
</dbReference>
<dbReference type="EMBL" id="PQWO01000015">
    <property type="protein sequence ID" value="PZD71640.1"/>
    <property type="molecule type" value="Genomic_DNA"/>
</dbReference>
<sequence length="307" mass="33016">MSPRNLTHPLPAQQHVHTAFGLTLLSDIPFPELSTAEIPEANPVTIRLQEGDYRDHIPEELLPQPLGFQVTPDSAVVYLKGVGVFLLQSGIQVTVIPVPDASPEGIRQAITGIVMALICYQRGRLVLHGSAVSIAGKAVVFLADSGEGKSSMAAALHAQGHLLLTDDLTVIDLSTPIRVAIAGTPIKLNPQMAQALKIKAPSQPLLSEKHLYRIDPPVCEPQKLDRIFILSTDPQLSITPLSPQKAVIELLRFAGLKVILPARDSAHFSQCAALAQACPLFQLRRPKTLACLPGIAAQIAQDITNDR</sequence>
<accession>A0A2W1JCB0</accession>
<keyword evidence="2" id="KW-1185">Reference proteome</keyword>
<reference evidence="1 2" key="1">
    <citation type="journal article" date="2018" name="Sci. Rep.">
        <title>A novel species of the marine cyanobacterium Acaryochloris with a unique pigment content and lifestyle.</title>
        <authorList>
            <person name="Partensky F."/>
            <person name="Six C."/>
            <person name="Ratin M."/>
            <person name="Garczarek L."/>
            <person name="Vaulot D."/>
            <person name="Probert I."/>
            <person name="Calteau A."/>
            <person name="Gourvil P."/>
            <person name="Marie D."/>
            <person name="Grebert T."/>
            <person name="Bouchier C."/>
            <person name="Le Panse S."/>
            <person name="Gachenot M."/>
            <person name="Rodriguez F."/>
            <person name="Garrido J.L."/>
        </authorList>
    </citation>
    <scope>NUCLEOTIDE SEQUENCE [LARGE SCALE GENOMIC DNA]</scope>
    <source>
        <strain evidence="1 2">RCC1774</strain>
    </source>
</reference>
<organism evidence="1 2">
    <name type="scientific">Acaryochloris thomasi RCC1774</name>
    <dbReference type="NCBI Taxonomy" id="1764569"/>
    <lineage>
        <taxon>Bacteria</taxon>
        <taxon>Bacillati</taxon>
        <taxon>Cyanobacteriota</taxon>
        <taxon>Cyanophyceae</taxon>
        <taxon>Acaryochloridales</taxon>
        <taxon>Acaryochloridaceae</taxon>
        <taxon>Acaryochloris</taxon>
        <taxon>Acaryochloris thomasi</taxon>
    </lineage>
</organism>
<dbReference type="Proteomes" id="UP000248857">
    <property type="component" value="Unassembled WGS sequence"/>
</dbReference>
<evidence type="ECO:0000313" key="1">
    <source>
        <dbReference type="EMBL" id="PZD71640.1"/>
    </source>
</evidence>
<name>A0A2W1JCB0_9CYAN</name>
<dbReference type="RefSeq" id="WP_110987808.1">
    <property type="nucleotide sequence ID" value="NZ_CAWNWM010000015.1"/>
</dbReference>
<dbReference type="AlphaFoldDB" id="A0A2W1JCB0"/>
<dbReference type="SUPFAM" id="SSF53795">
    <property type="entry name" value="PEP carboxykinase-like"/>
    <property type="match status" value="1"/>
</dbReference>
<dbReference type="Gene3D" id="3.40.50.300">
    <property type="entry name" value="P-loop containing nucleotide triphosphate hydrolases"/>
    <property type="match status" value="1"/>
</dbReference>
<evidence type="ECO:0000313" key="2">
    <source>
        <dbReference type="Proteomes" id="UP000248857"/>
    </source>
</evidence>
<evidence type="ECO:0008006" key="3">
    <source>
        <dbReference type="Google" id="ProtNLM"/>
    </source>
</evidence>
<proteinExistence type="predicted"/>
<comment type="caution">
    <text evidence="1">The sequence shown here is derived from an EMBL/GenBank/DDBJ whole genome shotgun (WGS) entry which is preliminary data.</text>
</comment>
<gene>
    <name evidence="1" type="ORF">C1752_05001</name>
</gene>
<protein>
    <recommendedName>
        <fullName evidence="3">HPr kinase/phosphorylase</fullName>
    </recommendedName>
</protein>